<feature type="region of interest" description="Disordered" evidence="1">
    <location>
        <begin position="117"/>
        <end position="143"/>
    </location>
</feature>
<dbReference type="RefSeq" id="WP_163463941.1">
    <property type="nucleotide sequence ID" value="NZ_JAAAMG010000011.1"/>
</dbReference>
<evidence type="ECO:0008006" key="4">
    <source>
        <dbReference type="Google" id="ProtNLM"/>
    </source>
</evidence>
<keyword evidence="3" id="KW-1185">Reference proteome</keyword>
<dbReference type="EMBL" id="JAAAMG010000011">
    <property type="protein sequence ID" value="NDW05698.1"/>
    <property type="molecule type" value="Genomic_DNA"/>
</dbReference>
<organism evidence="2 3">
    <name type="scientific">Jiella pacifica</name>
    <dbReference type="NCBI Taxonomy" id="2696469"/>
    <lineage>
        <taxon>Bacteria</taxon>
        <taxon>Pseudomonadati</taxon>
        <taxon>Pseudomonadota</taxon>
        <taxon>Alphaproteobacteria</taxon>
        <taxon>Hyphomicrobiales</taxon>
        <taxon>Aurantimonadaceae</taxon>
        <taxon>Jiella</taxon>
    </lineage>
</organism>
<evidence type="ECO:0000256" key="1">
    <source>
        <dbReference type="SAM" id="MobiDB-lite"/>
    </source>
</evidence>
<dbReference type="AlphaFoldDB" id="A0A6N9T9W3"/>
<dbReference type="Proteomes" id="UP000469011">
    <property type="component" value="Unassembled WGS sequence"/>
</dbReference>
<sequence>MKVEDRKDGQGDFVQTVWRACSGPRWRGADTDGAKRHPVVRLGRHLVAWAWRFLNAHRERLRIRRDEERLRQMSDHELRDIGLHHLPGGHFGRILPDPWTRQPSSPTDDGKRMLFSKCPGSFGTAPAGVGAGVDEKRVSLRRE</sequence>
<gene>
    <name evidence="2" type="ORF">GTK09_14835</name>
</gene>
<proteinExistence type="predicted"/>
<accession>A0A6N9T9W3</accession>
<feature type="compositionally biased region" description="Basic and acidic residues" evidence="1">
    <location>
        <begin position="133"/>
        <end position="143"/>
    </location>
</feature>
<evidence type="ECO:0000313" key="3">
    <source>
        <dbReference type="Proteomes" id="UP000469011"/>
    </source>
</evidence>
<reference evidence="2 3" key="1">
    <citation type="submission" date="2020-01" db="EMBL/GenBank/DDBJ databases">
        <title>Jiella pacifica sp. nov.</title>
        <authorList>
            <person name="Xue Z."/>
            <person name="Zhu S."/>
            <person name="Chen J."/>
            <person name="Yang J."/>
        </authorList>
    </citation>
    <scope>NUCLEOTIDE SEQUENCE [LARGE SCALE GENOMIC DNA]</scope>
    <source>
        <strain evidence="2 3">40Bstr34</strain>
    </source>
</reference>
<evidence type="ECO:0000313" key="2">
    <source>
        <dbReference type="EMBL" id="NDW05698.1"/>
    </source>
</evidence>
<comment type="caution">
    <text evidence="2">The sequence shown here is derived from an EMBL/GenBank/DDBJ whole genome shotgun (WGS) entry which is preliminary data.</text>
</comment>
<name>A0A6N9T9W3_9HYPH</name>
<protein>
    <recommendedName>
        <fullName evidence="4">DUF1127 domain-containing protein</fullName>
    </recommendedName>
</protein>